<evidence type="ECO:0000313" key="1">
    <source>
        <dbReference type="EMBL" id="ABI79292.1"/>
    </source>
</evidence>
<evidence type="ECO:0000313" key="2">
    <source>
        <dbReference type="Proteomes" id="UP000203832"/>
    </source>
</evidence>
<dbReference type="Proteomes" id="UP000203832">
    <property type="component" value="Segment"/>
</dbReference>
<dbReference type="EMBL" id="DQ832317">
    <property type="protein sequence ID" value="ABI79292.1"/>
    <property type="molecule type" value="Genomic_DNA"/>
</dbReference>
<proteinExistence type="predicted"/>
<name>B3RH11_9CAUD</name>
<accession>B3RH11</accession>
<sequence length="52" mass="5999">MSNNLFNCGKPKPYGKVIRNEALKRANAQRPFRKEVDQQVRSKWEDSCGCLS</sequence>
<organism evidence="1 2">
    <name type="scientific">Escherichia phage V5</name>
    <dbReference type="NCBI Taxonomy" id="399183"/>
    <lineage>
        <taxon>Viruses</taxon>
        <taxon>Duplodnaviria</taxon>
        <taxon>Heunggongvirae</taxon>
        <taxon>Uroviricota</taxon>
        <taxon>Caudoviricetes</taxon>
        <taxon>Vequintavirinae</taxon>
        <taxon>Vequintavirus</taxon>
        <taxon>Vequintavirus V5</taxon>
    </lineage>
</organism>
<protein>
    <submittedName>
        <fullName evidence="1">Uncharacterized protein</fullName>
    </submittedName>
</protein>
<dbReference type="GeneID" id="6446818"/>
<reference evidence="1 2" key="1">
    <citation type="journal article" date="2013" name="Virol. J.">
        <title>The host-range, genomics and proteomics of Escherichia coli O157:H7 bacteriophage rV5.</title>
        <authorList>
            <person name="Kropinski A.M."/>
            <person name="Waddell T."/>
            <person name="Meng J."/>
            <person name="Franklin K."/>
            <person name="Ackermann H.W."/>
            <person name="Ahmed R."/>
            <person name="Mazzocco A."/>
            <person name="Yates J."/>
            <person name="Lingohr E.J."/>
            <person name="Johnson R.P."/>
        </authorList>
    </citation>
    <scope>NUCLEOTIDE SEQUENCE [LARGE SCALE GENOMIC DNA]</scope>
</reference>
<dbReference type="KEGG" id="vg:6446818"/>
<dbReference type="RefSeq" id="YP_002003724.1">
    <property type="nucleotide sequence ID" value="NC_011041.1"/>
</dbReference>
<keyword evidence="2" id="KW-1185">Reference proteome</keyword>